<keyword evidence="3" id="KW-0238">DNA-binding</keyword>
<accession>A0A3L6F9V6</accession>
<sequence length="465" mass="49705">MFCSVVFVGGSWAWTMERLGVLGLDVGGGGGELPPGFRFHPTDEELITYYLLRKAVDGGFCGGRAIAEIDLNKCEPWELPDKAKMGEKEWYFYCLRDRKYPTGLRTNRATAAGYWKATGKDREVRSCRSGALVGMKKTLVFYRGRAPRGQKTRWVMHEYRLDGTYAYHFLPGSTRVSQMIRSDHLRALPYQHLFIAWIWQSPAGKIEHRDSNLFSASADDDAISVLALTLFVCFCCHGSTLIDFMVQHSLPAFLQDEWVIARVFQKPGEVPCGRKHRLGGPSSAAGESCFSDSTTSASIGGGGGGGGGGASASSRPLLTVTVTDTSSPSLFVANANAAAASNNNGNPVTGRELVPCFSTTASPMEAAALGVVGQPYNAAPLRLGLDFEAPSPGFVVPNLRSLQVQDDGLPLFLSSATLGIMGSLGGALHCPPHAGMDVVKVEGRAAPPQMAVGPGLLDGAFAWGF</sequence>
<dbReference type="ExpressionAtlas" id="A0A3L6F9V6">
    <property type="expression patterns" value="baseline and differential"/>
</dbReference>
<evidence type="ECO:0000313" key="7">
    <source>
        <dbReference type="EMBL" id="PWZ29935.1"/>
    </source>
</evidence>
<feature type="domain" description="NAC" evidence="6">
    <location>
        <begin position="33"/>
        <end position="182"/>
    </location>
</feature>
<dbReference type="InterPro" id="IPR003441">
    <property type="entry name" value="NAC-dom"/>
</dbReference>
<dbReference type="InterPro" id="IPR036093">
    <property type="entry name" value="NAC_dom_sf"/>
</dbReference>
<evidence type="ECO:0000256" key="3">
    <source>
        <dbReference type="ARBA" id="ARBA00023125"/>
    </source>
</evidence>
<evidence type="ECO:0000256" key="1">
    <source>
        <dbReference type="ARBA" id="ARBA00004123"/>
    </source>
</evidence>
<keyword evidence="2" id="KW-0805">Transcription regulation</keyword>
<keyword evidence="4" id="KW-0804">Transcription</keyword>
<gene>
    <name evidence="7" type="primary">NAC098_2</name>
    <name evidence="7" type="ORF">Zm00014a_031801</name>
</gene>
<evidence type="ECO:0000256" key="2">
    <source>
        <dbReference type="ARBA" id="ARBA00023015"/>
    </source>
</evidence>
<dbReference type="Pfam" id="PF02365">
    <property type="entry name" value="NAM"/>
    <property type="match status" value="1"/>
</dbReference>
<dbReference type="GO" id="GO:0005634">
    <property type="term" value="C:nucleus"/>
    <property type="evidence" value="ECO:0007669"/>
    <property type="project" value="UniProtKB-SubCell"/>
</dbReference>
<dbReference type="Proteomes" id="UP000251960">
    <property type="component" value="Chromosome 3"/>
</dbReference>
<dbReference type="EMBL" id="NCVQ01000004">
    <property type="protein sequence ID" value="PWZ29935.1"/>
    <property type="molecule type" value="Genomic_DNA"/>
</dbReference>
<dbReference type="GO" id="GO:0003677">
    <property type="term" value="F:DNA binding"/>
    <property type="evidence" value="ECO:0007669"/>
    <property type="project" value="UniProtKB-KW"/>
</dbReference>
<dbReference type="PROSITE" id="PS51005">
    <property type="entry name" value="NAC"/>
    <property type="match status" value="1"/>
</dbReference>
<keyword evidence="5" id="KW-0539">Nucleus</keyword>
<dbReference type="FunFam" id="2.170.150.80:FF:000006">
    <property type="entry name" value="NAC domain-containing protein 100-like"/>
    <property type="match status" value="1"/>
</dbReference>
<dbReference type="PANTHER" id="PTHR31744">
    <property type="entry name" value="PROTEIN CUP-SHAPED COTYLEDON 2-RELATED"/>
    <property type="match status" value="1"/>
</dbReference>
<dbReference type="GO" id="GO:0006355">
    <property type="term" value="P:regulation of DNA-templated transcription"/>
    <property type="evidence" value="ECO:0007669"/>
    <property type="project" value="InterPro"/>
</dbReference>
<dbReference type="AlphaFoldDB" id="A0A3L6F9V6"/>
<name>A0A3L6F9V6_MAIZE</name>
<proteinExistence type="predicted"/>
<comment type="caution">
    <text evidence="7">The sequence shown here is derived from an EMBL/GenBank/DDBJ whole genome shotgun (WGS) entry which is preliminary data.</text>
</comment>
<evidence type="ECO:0000313" key="8">
    <source>
        <dbReference type="Proteomes" id="UP000251960"/>
    </source>
</evidence>
<evidence type="ECO:0000259" key="6">
    <source>
        <dbReference type="PROSITE" id="PS51005"/>
    </source>
</evidence>
<dbReference type="SUPFAM" id="SSF101941">
    <property type="entry name" value="NAC domain"/>
    <property type="match status" value="1"/>
</dbReference>
<dbReference type="PANTHER" id="PTHR31744:SF114">
    <property type="entry name" value="PROTEIN CUP-SHAPED COTYLEDON 2"/>
    <property type="match status" value="1"/>
</dbReference>
<comment type="subcellular location">
    <subcellularLocation>
        <location evidence="1">Nucleus</location>
    </subcellularLocation>
</comment>
<dbReference type="Gene3D" id="2.170.150.80">
    <property type="entry name" value="NAC domain"/>
    <property type="match status" value="1"/>
</dbReference>
<evidence type="ECO:0000256" key="5">
    <source>
        <dbReference type="ARBA" id="ARBA00023242"/>
    </source>
</evidence>
<organism evidence="7 8">
    <name type="scientific">Zea mays</name>
    <name type="common">Maize</name>
    <dbReference type="NCBI Taxonomy" id="4577"/>
    <lineage>
        <taxon>Eukaryota</taxon>
        <taxon>Viridiplantae</taxon>
        <taxon>Streptophyta</taxon>
        <taxon>Embryophyta</taxon>
        <taxon>Tracheophyta</taxon>
        <taxon>Spermatophyta</taxon>
        <taxon>Magnoliopsida</taxon>
        <taxon>Liliopsida</taxon>
        <taxon>Poales</taxon>
        <taxon>Poaceae</taxon>
        <taxon>PACMAD clade</taxon>
        <taxon>Panicoideae</taxon>
        <taxon>Andropogonodae</taxon>
        <taxon>Andropogoneae</taxon>
        <taxon>Tripsacinae</taxon>
        <taxon>Zea</taxon>
    </lineage>
</organism>
<reference evidence="7 8" key="1">
    <citation type="journal article" date="2018" name="Nat. Genet.">
        <title>Extensive intraspecific gene order and gene structural variations between Mo17 and other maize genomes.</title>
        <authorList>
            <person name="Sun S."/>
            <person name="Zhou Y."/>
            <person name="Chen J."/>
            <person name="Shi J."/>
            <person name="Zhao H."/>
            <person name="Zhao H."/>
            <person name="Song W."/>
            <person name="Zhang M."/>
            <person name="Cui Y."/>
            <person name="Dong X."/>
            <person name="Liu H."/>
            <person name="Ma X."/>
            <person name="Jiao Y."/>
            <person name="Wang B."/>
            <person name="Wei X."/>
            <person name="Stein J.C."/>
            <person name="Glaubitz J.C."/>
            <person name="Lu F."/>
            <person name="Yu G."/>
            <person name="Liang C."/>
            <person name="Fengler K."/>
            <person name="Li B."/>
            <person name="Rafalski A."/>
            <person name="Schnable P.S."/>
            <person name="Ware D.H."/>
            <person name="Buckler E.S."/>
            <person name="Lai J."/>
        </authorList>
    </citation>
    <scope>NUCLEOTIDE SEQUENCE [LARGE SCALE GENOMIC DNA]</scope>
    <source>
        <strain evidence="8">cv. Missouri 17</strain>
        <tissue evidence="7">Seedling</tissue>
    </source>
</reference>
<evidence type="ECO:0000256" key="4">
    <source>
        <dbReference type="ARBA" id="ARBA00023163"/>
    </source>
</evidence>
<protein>
    <submittedName>
        <fullName evidence="7">Protein CUP-SHAPED COTYLEDON 2</fullName>
    </submittedName>
</protein>